<dbReference type="Gene3D" id="1.10.472.80">
    <property type="entry name" value="Ypt/Rab-GAP domain of gyp1p, domain 3"/>
    <property type="match status" value="1"/>
</dbReference>
<feature type="transmembrane region" description="Helical" evidence="3">
    <location>
        <begin position="1749"/>
        <end position="1767"/>
    </location>
</feature>
<dbReference type="GO" id="GO:0006888">
    <property type="term" value="P:endoplasmic reticulum to Golgi vesicle-mediated transport"/>
    <property type="evidence" value="ECO:0007669"/>
    <property type="project" value="TreeGrafter"/>
</dbReference>
<feature type="region of interest" description="Disordered" evidence="2">
    <location>
        <begin position="1099"/>
        <end position="1133"/>
    </location>
</feature>
<feature type="compositionally biased region" description="Polar residues" evidence="2">
    <location>
        <begin position="1042"/>
        <end position="1052"/>
    </location>
</feature>
<dbReference type="PANTHER" id="PTHR20913">
    <property type="entry name" value="TBC1 DOMAIN FAMILY MEMBER 20/GTPASE"/>
    <property type="match status" value="1"/>
</dbReference>
<dbReference type="Pfam" id="PF00566">
    <property type="entry name" value="RabGAP-TBC"/>
    <property type="match status" value="1"/>
</dbReference>
<gene>
    <name evidence="6" type="primary">LOC113212830</name>
</gene>
<feature type="compositionally biased region" description="Polar residues" evidence="2">
    <location>
        <begin position="1119"/>
        <end position="1133"/>
    </location>
</feature>
<dbReference type="GO" id="GO:0005789">
    <property type="term" value="C:endoplasmic reticulum membrane"/>
    <property type="evidence" value="ECO:0007669"/>
    <property type="project" value="TreeGrafter"/>
</dbReference>
<dbReference type="InterPro" id="IPR000195">
    <property type="entry name" value="Rab-GAP-TBC_dom"/>
</dbReference>
<feature type="region of interest" description="Disordered" evidence="2">
    <location>
        <begin position="1025"/>
        <end position="1064"/>
    </location>
</feature>
<organism evidence="5 6">
    <name type="scientific">Frankliniella occidentalis</name>
    <name type="common">Western flower thrips</name>
    <name type="synonym">Euthrips occidentalis</name>
    <dbReference type="NCBI Taxonomy" id="133901"/>
    <lineage>
        <taxon>Eukaryota</taxon>
        <taxon>Metazoa</taxon>
        <taxon>Ecdysozoa</taxon>
        <taxon>Arthropoda</taxon>
        <taxon>Hexapoda</taxon>
        <taxon>Insecta</taxon>
        <taxon>Pterygota</taxon>
        <taxon>Neoptera</taxon>
        <taxon>Paraneoptera</taxon>
        <taxon>Thysanoptera</taxon>
        <taxon>Terebrantia</taxon>
        <taxon>Thripoidea</taxon>
        <taxon>Thripidae</taxon>
        <taxon>Frankliniella</taxon>
    </lineage>
</organism>
<dbReference type="KEGG" id="foc:113212830"/>
<evidence type="ECO:0000313" key="5">
    <source>
        <dbReference type="Proteomes" id="UP000504606"/>
    </source>
</evidence>
<feature type="compositionally biased region" description="Low complexity" evidence="2">
    <location>
        <begin position="315"/>
        <end position="329"/>
    </location>
</feature>
<dbReference type="Gene3D" id="1.10.8.1310">
    <property type="match status" value="1"/>
</dbReference>
<evidence type="ECO:0000313" key="6">
    <source>
        <dbReference type="RefSeq" id="XP_026287442.1"/>
    </source>
</evidence>
<dbReference type="SMART" id="SM00164">
    <property type="entry name" value="TBC"/>
    <property type="match status" value="1"/>
</dbReference>
<dbReference type="PROSITE" id="PS50086">
    <property type="entry name" value="TBC_RABGAP"/>
    <property type="match status" value="1"/>
</dbReference>
<feature type="region of interest" description="Disordered" evidence="2">
    <location>
        <begin position="1"/>
        <end position="72"/>
    </location>
</feature>
<feature type="compositionally biased region" description="Basic and acidic residues" evidence="2">
    <location>
        <begin position="1"/>
        <end position="12"/>
    </location>
</feature>
<dbReference type="Proteomes" id="UP000504606">
    <property type="component" value="Unplaced"/>
</dbReference>
<keyword evidence="3" id="KW-0812">Transmembrane</keyword>
<reference evidence="6" key="1">
    <citation type="submission" date="2025-08" db="UniProtKB">
        <authorList>
            <consortium name="RefSeq"/>
        </authorList>
    </citation>
    <scope>IDENTIFICATION</scope>
    <source>
        <tissue evidence="6">Whole organism</tissue>
    </source>
</reference>
<dbReference type="RefSeq" id="XP_026287442.1">
    <property type="nucleotide sequence ID" value="XM_026431657.2"/>
</dbReference>
<feature type="compositionally biased region" description="Polar residues" evidence="2">
    <location>
        <begin position="1100"/>
        <end position="1110"/>
    </location>
</feature>
<evidence type="ECO:0000256" key="1">
    <source>
        <dbReference type="ARBA" id="ARBA00022468"/>
    </source>
</evidence>
<dbReference type="InterPro" id="IPR035969">
    <property type="entry name" value="Rab-GAP_TBC_sf"/>
</dbReference>
<keyword evidence="1" id="KW-0343">GTPase activation</keyword>
<dbReference type="PANTHER" id="PTHR20913:SF7">
    <property type="entry name" value="RE60063P"/>
    <property type="match status" value="1"/>
</dbReference>
<keyword evidence="3" id="KW-1133">Transmembrane helix</keyword>
<evidence type="ECO:0000259" key="4">
    <source>
        <dbReference type="PROSITE" id="PS50086"/>
    </source>
</evidence>
<keyword evidence="5" id="KW-1185">Reference proteome</keyword>
<dbReference type="SUPFAM" id="SSF47923">
    <property type="entry name" value="Ypt/Rab-GAP domain of gyp1p"/>
    <property type="match status" value="2"/>
</dbReference>
<accession>A0A6J1T3A9</accession>
<feature type="region of interest" description="Disordered" evidence="2">
    <location>
        <begin position="218"/>
        <end position="246"/>
    </location>
</feature>
<feature type="domain" description="Rab-GAP TBC" evidence="4">
    <location>
        <begin position="1431"/>
        <end position="1617"/>
    </location>
</feature>
<feature type="region of interest" description="Disordered" evidence="2">
    <location>
        <begin position="109"/>
        <end position="138"/>
    </location>
</feature>
<evidence type="ECO:0000256" key="2">
    <source>
        <dbReference type="SAM" id="MobiDB-lite"/>
    </source>
</evidence>
<proteinExistence type="predicted"/>
<dbReference type="GO" id="GO:0005096">
    <property type="term" value="F:GTPase activator activity"/>
    <property type="evidence" value="ECO:0007669"/>
    <property type="project" value="UniProtKB-KW"/>
</dbReference>
<protein>
    <submittedName>
        <fullName evidence="6">Uncharacterized protein LOC113212830 isoform X1</fullName>
    </submittedName>
</protein>
<dbReference type="GeneID" id="113212830"/>
<dbReference type="OrthoDB" id="206700at2759"/>
<feature type="region of interest" description="Disordered" evidence="2">
    <location>
        <begin position="311"/>
        <end position="330"/>
    </location>
</feature>
<keyword evidence="3" id="KW-0472">Membrane</keyword>
<evidence type="ECO:0000256" key="3">
    <source>
        <dbReference type="SAM" id="Phobius"/>
    </source>
</evidence>
<name>A0A6J1T3A9_FRAOC</name>
<feature type="region of interest" description="Disordered" evidence="2">
    <location>
        <begin position="861"/>
        <end position="892"/>
    </location>
</feature>
<dbReference type="FunFam" id="1.10.8.1310:FF:000001">
    <property type="entry name" value="TBC1 domain family, member 20"/>
    <property type="match status" value="1"/>
</dbReference>
<sequence length="1777" mass="194639">MEPHLCQEKKGALNDTGQSSADGAETPPSHPPAVEEVAISDQYGLKTDRISGGDSQEAAPVPSGGMPLSSNGEESVLVATGDISCGENSESSSPVSDVPKSVDMLKASGAGDSVEDCRNYSEMNSTISPGNKDIEHPHDDDMDPLITIDDTESQSSDLINFDTVSYDVIQQPAEDDDEKSIATISSLSCDIKMDSPSKHSQGSNSSSLINLLDTSTKEVSVAPGSPSPEIVVEAPSSSASSCHSSPLHLSSKTASSAVEGSFSQMTTNSEDANACGVDLVPNVMGVAVSSNIVLSHEDRINYVDNEDSFGNQSVISEPISHSPHVSPSSEDVESLDQECISHEPSLNCQSLDDAIQSAAQLDTCNVDLNGGNKDIHNHVNISLGKDVKDSQEITPADFRSTDIEYKDLVPKSNMVDDSCIVLAPTIIQEKCPLSEAQIQKDSASDSTIFESLMTDSASTGVTTFADSSSLDNLILQETSEKVISLASVVSTFNEVMSPTISSEDTSIISSTSDIPAIAHIDDVTTTVTSSHNEDVQAEEISSSPISLINDVINITTTLEEEKNFCGHTETKEPTSSVSSRVDSMTSNCVSLTDKPAQTKGCDNSNETQDEACFKPSLPDLYQLVDEIENADNPVLNEDLSSLADGPVLLTTVEAGIKEDLSPVKNMMPSFKIKTTSEAKDDSENIADDAFLINTASSADMSKDLDSDKCTENMKDLNLETKVTETVTKSMDAVPLLLENSTGQIKRPTSLPNIDSNNLQAKQTHSMSFSDFMGLVTATNTGPAISKQYNASLLDNAQQIASSLVDDILGTAILKAEETLISSANSTSNRVEAVSAAHTLINQVLNRAVAQVSSHNECKKEMLENSNVKDSPKDVTTEPLILPEPMPESIDRRPISPPSVALLPVVCSVDQPLSDYGQAEEDSTVLDHEGEHGAGVDPSSTETEIILSNSNDNLSLENLTYDKDSPEVYVVEEFKSPTLKHEVGEPEDGTNPPASEPFLEQIDAAMANLELNLKSNDKNIIDDVPQENSESSVDFPFDGPVEISSSRCTSPTSEHAMKAGEDGSQMVADLPGNEDISSLSNTSSELDLKINGRCALENPSGEISKSNSLVDVNTKEESGRTSSSENGNSDSARSSLLTCSDLGIRSEASIFVDGVLEEAVKKYEESSSSESSPMKLKGLVLDPDFLQEDEELATPCGEMLTEHFMDFESGRNVSVFCSIPDNPSDDHLLAYDRIAHTIGNREVDSDTGKSVSVFRIEDDVYYEIQRASTCTSVFESVEEEDEDMVDTTVPLEDRPTRKMRTSASFPSFDKDKLDFSDDPLKADSDAFEDAVGAFLAKERLVRDERKHFTAIGGNINPEENTCRALVLRHPEYDLSNQEEKKRMAEKWANGGESEVPDTPEMREKQRLIREVLESDEDVPVKLCKLALTEGGLINDTLRREAWPRMLGLDPTLEVDAPLLEDLKSHPEYGQVVLDVNRSLKRFPPDIPADQRETLQDKLTRLIMYVISKHPHLRYYQGYHDVAVTFLLVVGESVAFQIMERLSTENLSDCMQPTMERTSYLLHFIYPLLHRLHPTLAEYLERSEVGTMFCLPWFLTWFGHSLDRYQDVVRLYDHFLASPPLAPLYVAAVLVAHRADEVLAVDCDMAAIHALLSHIPDTLPLEILLRDATELYFKFPPESIEREVEERFKNEQQLRVHEMEAREKMRQRLLRRRRGHRHGSWQLAEVHDRIGGTMMTLNRWMPPWVVQQQRLSMRLLFASATFFVGFYVYSRGGDMLPYM</sequence>
<feature type="compositionally biased region" description="Low complexity" evidence="2">
    <location>
        <begin position="234"/>
        <end position="246"/>
    </location>
</feature>
<dbReference type="InterPro" id="IPR045913">
    <property type="entry name" value="TBC20/Gyp8-like"/>
</dbReference>